<evidence type="ECO:0000313" key="1">
    <source>
        <dbReference type="EMBL" id="PXX13311.1"/>
    </source>
</evidence>
<name>A0A318I3Y4_9MYCO</name>
<proteinExistence type="predicted"/>
<dbReference type="OrthoDB" id="1550900at2"/>
<dbReference type="Proteomes" id="UP000247781">
    <property type="component" value="Unassembled WGS sequence"/>
</dbReference>
<comment type="caution">
    <text evidence="1">The sequence shown here is derived from an EMBL/GenBank/DDBJ whole genome shotgun (WGS) entry which is preliminary data.</text>
</comment>
<gene>
    <name evidence="1" type="ORF">C8E89_101466</name>
</gene>
<keyword evidence="2" id="KW-1185">Reference proteome</keyword>
<accession>A0A318I3Y4</accession>
<dbReference type="EMBL" id="QJJU01000001">
    <property type="protein sequence ID" value="PXX13311.1"/>
    <property type="molecule type" value="Genomic_DNA"/>
</dbReference>
<dbReference type="RefSeq" id="WP_110314431.1">
    <property type="nucleotide sequence ID" value="NZ_QJJU01000001.1"/>
</dbReference>
<sequence length="97" mass="10769">MTVVLIHQGSTLTREKYEEIVRKLTGGKTRVESPSDWPVEGLLVHVSGESPQGFRVVDGWQSEEACNRFGETLAPILQEVGVDDEPEIYQAHTFVSA</sequence>
<reference evidence="1 2" key="2">
    <citation type="submission" date="2018-06" db="EMBL/GenBank/DDBJ databases">
        <title>Sequencing of bacterial isolates from soil warming experiment in Harvard Forest, Massachusetts, USA.</title>
        <authorList>
            <person name="Deangelis K.PhD."/>
        </authorList>
    </citation>
    <scope>NUCLEOTIDE SEQUENCE [LARGE SCALE GENOMIC DNA]</scope>
    <source>
        <strain evidence="1 2">GAS496</strain>
    </source>
</reference>
<organism evidence="1 2">
    <name type="scientific">Mycolicibacterium moriokaense</name>
    <dbReference type="NCBI Taxonomy" id="39691"/>
    <lineage>
        <taxon>Bacteria</taxon>
        <taxon>Bacillati</taxon>
        <taxon>Actinomycetota</taxon>
        <taxon>Actinomycetes</taxon>
        <taxon>Mycobacteriales</taxon>
        <taxon>Mycobacteriaceae</taxon>
        <taxon>Mycolicibacterium</taxon>
    </lineage>
</organism>
<evidence type="ECO:0008006" key="3">
    <source>
        <dbReference type="Google" id="ProtNLM"/>
    </source>
</evidence>
<dbReference type="AlphaFoldDB" id="A0A318I3Y4"/>
<protein>
    <recommendedName>
        <fullName evidence="3">ABM domain-containing protein</fullName>
    </recommendedName>
</protein>
<reference evidence="2" key="1">
    <citation type="submission" date="2018-05" db="EMBL/GenBank/DDBJ databases">
        <authorList>
            <person name="Deangelis K."/>
            <person name="Huntemann M."/>
            <person name="Clum A."/>
            <person name="Pillay M."/>
            <person name="Palaniappan K."/>
            <person name="Varghese N."/>
            <person name="Mikhailova N."/>
            <person name="Stamatis D."/>
            <person name="Reddy T."/>
            <person name="Daum C."/>
            <person name="Shapiro N."/>
            <person name="Ivanova N."/>
            <person name="Kyrpides N."/>
            <person name="Woyke T."/>
        </authorList>
    </citation>
    <scope>NUCLEOTIDE SEQUENCE [LARGE SCALE GENOMIC DNA]</scope>
    <source>
        <strain evidence="2">GAS496</strain>
    </source>
</reference>
<evidence type="ECO:0000313" key="2">
    <source>
        <dbReference type="Proteomes" id="UP000247781"/>
    </source>
</evidence>